<dbReference type="GO" id="GO:0010420">
    <property type="term" value="F:polyprenyldihydroxybenzoate methyltransferase activity"/>
    <property type="evidence" value="ECO:0007669"/>
    <property type="project" value="InterPro"/>
</dbReference>
<protein>
    <recommendedName>
        <fullName evidence="5">Methyltransferase type 11 domain-containing protein</fullName>
    </recommendedName>
</protein>
<dbReference type="PANTHER" id="PTHR43464:SF19">
    <property type="entry name" value="UBIQUINONE BIOSYNTHESIS O-METHYLTRANSFERASE, MITOCHONDRIAL"/>
    <property type="match status" value="1"/>
</dbReference>
<evidence type="ECO:0000313" key="7">
    <source>
        <dbReference type="Proteomes" id="UP001153620"/>
    </source>
</evidence>
<keyword evidence="4" id="KW-0949">S-adenosyl-L-methionine</keyword>
<evidence type="ECO:0000256" key="1">
    <source>
        <dbReference type="ARBA" id="ARBA00022603"/>
    </source>
</evidence>
<evidence type="ECO:0000256" key="4">
    <source>
        <dbReference type="ARBA" id="ARBA00022691"/>
    </source>
</evidence>
<name>A0A9N9S659_9DIPT</name>
<keyword evidence="3" id="KW-0831">Ubiquinone biosynthesis</keyword>
<organism evidence="6 7">
    <name type="scientific">Chironomus riparius</name>
    <dbReference type="NCBI Taxonomy" id="315576"/>
    <lineage>
        <taxon>Eukaryota</taxon>
        <taxon>Metazoa</taxon>
        <taxon>Ecdysozoa</taxon>
        <taxon>Arthropoda</taxon>
        <taxon>Hexapoda</taxon>
        <taxon>Insecta</taxon>
        <taxon>Pterygota</taxon>
        <taxon>Neoptera</taxon>
        <taxon>Endopterygota</taxon>
        <taxon>Diptera</taxon>
        <taxon>Nematocera</taxon>
        <taxon>Chironomoidea</taxon>
        <taxon>Chironomidae</taxon>
        <taxon>Chironominae</taxon>
        <taxon>Chironomus</taxon>
    </lineage>
</organism>
<dbReference type="SUPFAM" id="SSF53335">
    <property type="entry name" value="S-adenosyl-L-methionine-dependent methyltransferases"/>
    <property type="match status" value="1"/>
</dbReference>
<dbReference type="InterPro" id="IPR029063">
    <property type="entry name" value="SAM-dependent_MTases_sf"/>
</dbReference>
<dbReference type="AlphaFoldDB" id="A0A9N9S659"/>
<evidence type="ECO:0000259" key="5">
    <source>
        <dbReference type="Pfam" id="PF08241"/>
    </source>
</evidence>
<dbReference type="Proteomes" id="UP001153620">
    <property type="component" value="Chromosome 3"/>
</dbReference>
<keyword evidence="2" id="KW-0808">Transferase</keyword>
<dbReference type="CDD" id="cd02440">
    <property type="entry name" value="AdoMet_MTases"/>
    <property type="match status" value="1"/>
</dbReference>
<dbReference type="NCBIfam" id="TIGR01983">
    <property type="entry name" value="UbiG"/>
    <property type="match status" value="1"/>
</dbReference>
<dbReference type="GO" id="GO:0032259">
    <property type="term" value="P:methylation"/>
    <property type="evidence" value="ECO:0007669"/>
    <property type="project" value="UniProtKB-KW"/>
</dbReference>
<sequence length="251" mass="28262">MDISKKNVDEENIKLLERNSDEWWDASNVLHSMNLLRVPFIIDSLISTGMIKLKDRNKPDVLKGLKILDVGCGAGILSEALAKLKAKVTGLEPAPKLIEVAKDHLQGQSLDIKYLPELIEDFAINNSEKFDAVVASEVVEHVPDKLSLLIGMAKCVKPKGSIIITTPNRSIVSWIATELAVLFKVFPKGTHDWNQFITPSEVSEILRNEDCRTSLVRGIWYTPILDKFNFIPYQGIHYALHAVKEDYKKEK</sequence>
<reference evidence="6" key="2">
    <citation type="submission" date="2022-10" db="EMBL/GenBank/DDBJ databases">
        <authorList>
            <consortium name="ENA_rothamsted_submissions"/>
            <consortium name="culmorum"/>
            <person name="King R."/>
        </authorList>
    </citation>
    <scope>NUCLEOTIDE SEQUENCE</scope>
</reference>
<feature type="domain" description="Methyltransferase type 11" evidence="5">
    <location>
        <begin position="68"/>
        <end position="164"/>
    </location>
</feature>
<dbReference type="EMBL" id="OU895879">
    <property type="protein sequence ID" value="CAG9809396.1"/>
    <property type="molecule type" value="Genomic_DNA"/>
</dbReference>
<evidence type="ECO:0000256" key="2">
    <source>
        <dbReference type="ARBA" id="ARBA00022679"/>
    </source>
</evidence>
<keyword evidence="7" id="KW-1185">Reference proteome</keyword>
<dbReference type="InterPro" id="IPR013216">
    <property type="entry name" value="Methyltransf_11"/>
</dbReference>
<dbReference type="OrthoDB" id="3265906at2759"/>
<dbReference type="InterPro" id="IPR010233">
    <property type="entry name" value="UbiG_MeTrfase"/>
</dbReference>
<keyword evidence="1" id="KW-0489">Methyltransferase</keyword>
<evidence type="ECO:0000256" key="3">
    <source>
        <dbReference type="ARBA" id="ARBA00022688"/>
    </source>
</evidence>
<dbReference type="Gene3D" id="3.40.50.150">
    <property type="entry name" value="Vaccinia Virus protein VP39"/>
    <property type="match status" value="1"/>
</dbReference>
<accession>A0A9N9S659</accession>
<evidence type="ECO:0000313" key="6">
    <source>
        <dbReference type="EMBL" id="CAG9809396.1"/>
    </source>
</evidence>
<dbReference type="GO" id="GO:0061542">
    <property type="term" value="F:3-demethylubiquinol 3-O-methyltransferase activity"/>
    <property type="evidence" value="ECO:0007669"/>
    <property type="project" value="InterPro"/>
</dbReference>
<proteinExistence type="predicted"/>
<reference evidence="6" key="1">
    <citation type="submission" date="2022-01" db="EMBL/GenBank/DDBJ databases">
        <authorList>
            <person name="King R."/>
        </authorList>
    </citation>
    <scope>NUCLEOTIDE SEQUENCE</scope>
</reference>
<dbReference type="PANTHER" id="PTHR43464">
    <property type="entry name" value="METHYLTRANSFERASE"/>
    <property type="match status" value="1"/>
</dbReference>
<gene>
    <name evidence="6" type="ORF">CHIRRI_LOCUS12222</name>
</gene>
<dbReference type="GO" id="GO:0005739">
    <property type="term" value="C:mitochondrion"/>
    <property type="evidence" value="ECO:0007669"/>
    <property type="project" value="TreeGrafter"/>
</dbReference>
<dbReference type="Pfam" id="PF08241">
    <property type="entry name" value="Methyltransf_11"/>
    <property type="match status" value="1"/>
</dbReference>